<organism evidence="1 2">
    <name type="scientific">Uliginosibacterium paludis</name>
    <dbReference type="NCBI Taxonomy" id="1615952"/>
    <lineage>
        <taxon>Bacteria</taxon>
        <taxon>Pseudomonadati</taxon>
        <taxon>Pseudomonadota</taxon>
        <taxon>Betaproteobacteria</taxon>
        <taxon>Rhodocyclales</taxon>
        <taxon>Zoogloeaceae</taxon>
        <taxon>Uliginosibacterium</taxon>
    </lineage>
</organism>
<evidence type="ECO:0000313" key="2">
    <source>
        <dbReference type="Proteomes" id="UP001548590"/>
    </source>
</evidence>
<dbReference type="InterPro" id="IPR037479">
    <property type="entry name" value="Tauto_MSAD"/>
</dbReference>
<name>A0ABV2CVY8_9RHOO</name>
<proteinExistence type="predicted"/>
<accession>A0ABV2CVY8</accession>
<comment type="caution">
    <text evidence="1">The sequence shown here is derived from an EMBL/GenBank/DDBJ whole genome shotgun (WGS) entry which is preliminary data.</text>
</comment>
<dbReference type="SUPFAM" id="SSF55331">
    <property type="entry name" value="Tautomerase/MIF"/>
    <property type="match status" value="1"/>
</dbReference>
<dbReference type="InterPro" id="IPR014347">
    <property type="entry name" value="Tautomerase/MIF_sf"/>
</dbReference>
<dbReference type="Pfam" id="PF14552">
    <property type="entry name" value="Tautomerase_2"/>
    <property type="match status" value="1"/>
</dbReference>
<dbReference type="RefSeq" id="WP_345928048.1">
    <property type="nucleotide sequence ID" value="NZ_JBDIVF010000005.1"/>
</dbReference>
<dbReference type="Proteomes" id="UP001548590">
    <property type="component" value="Unassembled WGS sequence"/>
</dbReference>
<reference evidence="1 2" key="1">
    <citation type="submission" date="2024-07" db="EMBL/GenBank/DDBJ databases">
        <title>Uliginosibacterium paludis KCTC:42655.</title>
        <authorList>
            <person name="Kim M.K."/>
        </authorList>
    </citation>
    <scope>NUCLEOTIDE SEQUENCE [LARGE SCALE GENOMIC DNA]</scope>
    <source>
        <strain evidence="1 2">KCTC 42655</strain>
    </source>
</reference>
<dbReference type="PANTHER" id="PTHR38460">
    <property type="entry name" value="TAUTOMERASE YOLI-RELATED"/>
    <property type="match status" value="1"/>
</dbReference>
<gene>
    <name evidence="1" type="ORF">ABVT11_18780</name>
</gene>
<dbReference type="EMBL" id="JBEWLZ010000017">
    <property type="protein sequence ID" value="MET1491892.1"/>
    <property type="molecule type" value="Genomic_DNA"/>
</dbReference>
<protein>
    <submittedName>
        <fullName evidence="1">Tautomerase family protein</fullName>
    </submittedName>
</protein>
<sequence>MPAALIEVRRDYSAEEAQALIDALHAAMVSALEIPADDRIVRLVTHSPACFACPPGKAHPARFTLIGIDLFAGRSVAAKRRLYAAIVEHLAPLGIPADHILVRLNEIPRENWGVRGLPASEVDLGFKVEV</sequence>
<keyword evidence="2" id="KW-1185">Reference proteome</keyword>
<dbReference type="Gene3D" id="3.30.429.10">
    <property type="entry name" value="Macrophage Migration Inhibitory Factor"/>
    <property type="match status" value="1"/>
</dbReference>
<dbReference type="PANTHER" id="PTHR38460:SF1">
    <property type="entry name" value="TAUTOMERASE YOLI-RELATED"/>
    <property type="match status" value="1"/>
</dbReference>
<evidence type="ECO:0000313" key="1">
    <source>
        <dbReference type="EMBL" id="MET1491892.1"/>
    </source>
</evidence>